<dbReference type="GeneID" id="78126467"/>
<dbReference type="RefSeq" id="WP_152580082.1">
    <property type="nucleotide sequence ID" value="NZ_QDAG01000002.1"/>
</dbReference>
<dbReference type="OrthoDB" id="3837902at2"/>
<dbReference type="EMBL" id="QDAG01000002">
    <property type="protein sequence ID" value="KAE8129601.1"/>
    <property type="molecule type" value="Genomic_DNA"/>
</dbReference>
<comment type="caution">
    <text evidence="1">The sequence shown here is derived from an EMBL/GenBank/DDBJ whole genome shotgun (WGS) entry which is preliminary data.</text>
</comment>
<organism evidence="1 2">
    <name type="scientific">Bifidobacterium tibiigranuli</name>
    <dbReference type="NCBI Taxonomy" id="2172043"/>
    <lineage>
        <taxon>Bacteria</taxon>
        <taxon>Bacillati</taxon>
        <taxon>Actinomycetota</taxon>
        <taxon>Actinomycetes</taxon>
        <taxon>Bifidobacteriales</taxon>
        <taxon>Bifidobacteriaceae</taxon>
        <taxon>Bifidobacterium</taxon>
    </lineage>
</organism>
<dbReference type="AlphaFoldDB" id="A0A5N6S5I9"/>
<reference evidence="1 2" key="1">
    <citation type="submission" date="2018-04" db="EMBL/GenBank/DDBJ databases">
        <authorList>
            <person name="Eckel V.P."/>
            <person name="Vogel R.F."/>
        </authorList>
    </citation>
    <scope>NUCLEOTIDE SEQUENCE [LARGE SCALE GENOMIC DNA]</scope>
    <source>
        <strain evidence="2">TMW 2.1764</strain>
    </source>
</reference>
<evidence type="ECO:0008006" key="3">
    <source>
        <dbReference type="Google" id="ProtNLM"/>
    </source>
</evidence>
<protein>
    <recommendedName>
        <fullName evidence="3">Transposase</fullName>
    </recommendedName>
</protein>
<sequence>MTESFRSVGISVEEKREHVLAYLSAPRGGKGAYLEEHRITRDQMSSWKSALADGDLGAGLVPRHTGSMTKRDVAEIRRLQRELERTTADLERMRTAADCLGKAIDVLREHGVASDKDESR</sequence>
<dbReference type="Proteomes" id="UP000325415">
    <property type="component" value="Unassembled WGS sequence"/>
</dbReference>
<evidence type="ECO:0000313" key="2">
    <source>
        <dbReference type="Proteomes" id="UP000325415"/>
    </source>
</evidence>
<keyword evidence="2" id="KW-1185">Reference proteome</keyword>
<name>A0A5N6S5I9_9BIFI</name>
<gene>
    <name evidence="1" type="ORF">DDE84_01995</name>
</gene>
<accession>A0A5N6S5I9</accession>
<evidence type="ECO:0000313" key="1">
    <source>
        <dbReference type="EMBL" id="KAE8129601.1"/>
    </source>
</evidence>
<proteinExistence type="predicted"/>